<feature type="transmembrane region" description="Helical" evidence="6">
    <location>
        <begin position="210"/>
        <end position="226"/>
    </location>
</feature>
<comment type="subcellular location">
    <subcellularLocation>
        <location evidence="1">Membrane</location>
        <topology evidence="1">Multi-pass membrane protein</topology>
    </subcellularLocation>
</comment>
<name>A0A3L9MEI1_9FLAO</name>
<keyword evidence="5 6" id="KW-0472">Membrane</keyword>
<reference evidence="7 8" key="1">
    <citation type="submission" date="2018-10" db="EMBL/GenBank/DDBJ databases">
        <authorList>
            <person name="Chen X."/>
        </authorList>
    </citation>
    <scope>NUCLEOTIDE SEQUENCE [LARGE SCALE GENOMIC DNA]</scope>
    <source>
        <strain evidence="7 8">YIM 102668</strain>
    </source>
</reference>
<feature type="transmembrane region" description="Helical" evidence="6">
    <location>
        <begin position="114"/>
        <end position="133"/>
    </location>
</feature>
<sequence>MLIFFSILLLISWTIYVRLKLKAPTLKALIFKISTTFLIIVIALFNIINSPDQLSLGVLIVIGLILGLIGDIALDLKLLYPKDDKFYTYFGFTSFIIGHLIYIGYFALNYHLHLLDYSFIFGFAGMSVFILLVSEDSMKLNFGEFRLISAVYAFVLSLVTFLLLWTSYRYGNYGMLIFGIGLILFLISDLILSFSYFGKDEKSWMIKGNYIFYYGAQYLIAASISYF</sequence>
<evidence type="ECO:0000256" key="5">
    <source>
        <dbReference type="ARBA" id="ARBA00023136"/>
    </source>
</evidence>
<evidence type="ECO:0000313" key="7">
    <source>
        <dbReference type="EMBL" id="RLZ11487.1"/>
    </source>
</evidence>
<dbReference type="Proteomes" id="UP000275348">
    <property type="component" value="Unassembled WGS sequence"/>
</dbReference>
<evidence type="ECO:0000313" key="8">
    <source>
        <dbReference type="Proteomes" id="UP000275348"/>
    </source>
</evidence>
<dbReference type="PANTHER" id="PTHR31885">
    <property type="entry name" value="GH04784P"/>
    <property type="match status" value="1"/>
</dbReference>
<dbReference type="AlphaFoldDB" id="A0A3L9MEI1"/>
<organism evidence="7 8">
    <name type="scientific">Faecalibacter macacae</name>
    <dbReference type="NCBI Taxonomy" id="1859289"/>
    <lineage>
        <taxon>Bacteria</taxon>
        <taxon>Pseudomonadati</taxon>
        <taxon>Bacteroidota</taxon>
        <taxon>Flavobacteriia</taxon>
        <taxon>Flavobacteriales</taxon>
        <taxon>Weeksellaceae</taxon>
        <taxon>Faecalibacter</taxon>
    </lineage>
</organism>
<comment type="similarity">
    <text evidence="2">Belongs to the TMEM86 family.</text>
</comment>
<evidence type="ECO:0000256" key="1">
    <source>
        <dbReference type="ARBA" id="ARBA00004141"/>
    </source>
</evidence>
<evidence type="ECO:0000256" key="6">
    <source>
        <dbReference type="SAM" id="Phobius"/>
    </source>
</evidence>
<dbReference type="GO" id="GO:0016020">
    <property type="term" value="C:membrane"/>
    <property type="evidence" value="ECO:0007669"/>
    <property type="project" value="UniProtKB-SubCell"/>
</dbReference>
<proteinExistence type="inferred from homology"/>
<dbReference type="Pfam" id="PF07947">
    <property type="entry name" value="YhhN"/>
    <property type="match status" value="1"/>
</dbReference>
<keyword evidence="4 6" id="KW-1133">Transmembrane helix</keyword>
<dbReference type="PANTHER" id="PTHR31885:SF6">
    <property type="entry name" value="GH04784P"/>
    <property type="match status" value="1"/>
</dbReference>
<evidence type="ECO:0000256" key="4">
    <source>
        <dbReference type="ARBA" id="ARBA00022989"/>
    </source>
</evidence>
<gene>
    <name evidence="7" type="ORF">EAH69_05455</name>
</gene>
<dbReference type="GO" id="GO:0016787">
    <property type="term" value="F:hydrolase activity"/>
    <property type="evidence" value="ECO:0007669"/>
    <property type="project" value="TreeGrafter"/>
</dbReference>
<evidence type="ECO:0000256" key="3">
    <source>
        <dbReference type="ARBA" id="ARBA00022692"/>
    </source>
</evidence>
<feature type="transmembrane region" description="Helical" evidence="6">
    <location>
        <begin position="28"/>
        <end position="48"/>
    </location>
</feature>
<feature type="transmembrane region" description="Helical" evidence="6">
    <location>
        <begin position="145"/>
        <end position="167"/>
    </location>
</feature>
<feature type="transmembrane region" description="Helical" evidence="6">
    <location>
        <begin position="173"/>
        <end position="198"/>
    </location>
</feature>
<keyword evidence="8" id="KW-1185">Reference proteome</keyword>
<dbReference type="OrthoDB" id="3035377at2"/>
<feature type="transmembrane region" description="Helical" evidence="6">
    <location>
        <begin position="54"/>
        <end position="74"/>
    </location>
</feature>
<accession>A0A3L9MEI1</accession>
<dbReference type="InterPro" id="IPR012506">
    <property type="entry name" value="TMEM86B-like"/>
</dbReference>
<feature type="transmembrane region" description="Helical" evidence="6">
    <location>
        <begin position="86"/>
        <end position="108"/>
    </location>
</feature>
<evidence type="ECO:0000256" key="2">
    <source>
        <dbReference type="ARBA" id="ARBA00007375"/>
    </source>
</evidence>
<comment type="caution">
    <text evidence="7">The sequence shown here is derived from an EMBL/GenBank/DDBJ whole genome shotgun (WGS) entry which is preliminary data.</text>
</comment>
<keyword evidence="3 6" id="KW-0812">Transmembrane</keyword>
<protein>
    <submittedName>
        <fullName evidence="7">Lysoplasmalogenase</fullName>
    </submittedName>
</protein>
<dbReference type="EMBL" id="RDOJ01000005">
    <property type="protein sequence ID" value="RLZ11487.1"/>
    <property type="molecule type" value="Genomic_DNA"/>
</dbReference>